<dbReference type="Proteomes" id="UP000119864">
    <property type="component" value="Genome"/>
</dbReference>
<dbReference type="EMBL" id="KT873803">
    <property type="protein sequence ID" value="ALR84970.1"/>
    <property type="molecule type" value="Genomic_RNA"/>
</dbReference>
<organism evidence="1 2">
    <name type="scientific">Rotavirus A</name>
    <dbReference type="NCBI Taxonomy" id="28875"/>
    <lineage>
        <taxon>Viruses</taxon>
        <taxon>Riboviria</taxon>
        <taxon>Orthornavirae</taxon>
        <taxon>Duplornaviricota</taxon>
        <taxon>Resentoviricetes</taxon>
        <taxon>Reovirales</taxon>
        <taxon>Sedoreoviridae</taxon>
        <taxon>Rotavirus</taxon>
        <taxon>Rotavirus alphagastroenteritidis</taxon>
    </lineage>
</organism>
<evidence type="ECO:0000313" key="2">
    <source>
        <dbReference type="Proteomes" id="UP000119864"/>
    </source>
</evidence>
<proteinExistence type="predicted"/>
<name>A0A159CHQ3_9REOV</name>
<accession>A0A159CHQ3</accession>
<reference evidence="1 2" key="1">
    <citation type="submission" date="2015-10" db="EMBL/GenBank/DDBJ databases">
        <title>Neurotropism in group A rotaviruses.</title>
        <authorList>
            <person name="Busi C."/>
            <person name="Martella V."/>
            <person name="Sabelli C."/>
            <person name="Alborali G."/>
            <person name="Lelli D."/>
            <person name="Gelmetti D."/>
            <person name="Lavazza A."/>
            <person name="Cordioli P."/>
            <person name="Boniotti M.B."/>
        </authorList>
    </citation>
    <scope>NUCLEOTIDE SEQUENCE [LARGE SCALE GENOMIC DNA]</scope>
    <source>
        <strain evidence="1">Fox-wt/ITA/288356/2011/G18P[17]</strain>
    </source>
</reference>
<evidence type="ECO:0000313" key="1">
    <source>
        <dbReference type="EMBL" id="ALR84970.1"/>
    </source>
</evidence>
<sequence>MASNQLRFEYAIVKFTKSPFTSSLKPIHYTNSMQWTNDNKLNRHLWRTFNRMMVHDLPKGNCWTCGIFHNVFACDYCNINHVCRSCKEHRIDLCPFVNDTECRYSHDLIRIADCTELYDDLLLKHLLPLYKQYYTALSKISTTAVWKELKEKRRRGQRMHTLSTIAVDFNDCFLPTNVIAFKSIDHRKMTSENKIYMNLLFGHYEPQRNREEGISYTNVNLKQFRKTYDAIVQLNLQLAMHRGRAARPMVSLDITRNRECVPFINDQEYMCQLNDKKVNYALLHYDTSDKFLLCRPILSCLQPESLLKEIFTSWLTINPRVELSKLQKQHYNSIFTLAHTLKWPNKHRDYIGWTHFSYYENLVHDVLDNLEDIRMVAGAGIHYAKHTSFEDNNCVACRMYNKFLDVTVKQKINKILTMTCCYHDSRCCDLNTIFTVSHRRNHFELEWRTMFDIRSMVLHYARLTNELLDHDGLRSEYDMMPEWSDWLRNESDYLVATNEVEKLDVLHKTWSLSQEMRRKIMDKFEVNVHYYKVFEILADDFEVILSISTDEDLEMVERPNSYRWLATILPVEEDED</sequence>
<protein>
    <submittedName>
        <fullName evidence="1">NSP1</fullName>
    </submittedName>
</protein>